<dbReference type="STRING" id="756272.Plabr_2302"/>
<evidence type="ECO:0008006" key="13">
    <source>
        <dbReference type="Google" id="ProtNLM"/>
    </source>
</evidence>
<keyword evidence="5 8" id="KW-0472">Membrane</keyword>
<feature type="compositionally biased region" description="Polar residues" evidence="7">
    <location>
        <begin position="280"/>
        <end position="302"/>
    </location>
</feature>
<evidence type="ECO:0000256" key="5">
    <source>
        <dbReference type="ARBA" id="ARBA00023136"/>
    </source>
</evidence>
<keyword evidence="4 8" id="KW-1133">Transmembrane helix</keyword>
<dbReference type="eggNOG" id="COG0577">
    <property type="taxonomic scope" value="Bacteria"/>
</dbReference>
<dbReference type="RefSeq" id="WP_013628628.1">
    <property type="nucleotide sequence ID" value="NC_015174.1"/>
</dbReference>
<evidence type="ECO:0000256" key="7">
    <source>
        <dbReference type="SAM" id="MobiDB-lite"/>
    </source>
</evidence>
<evidence type="ECO:0000256" key="2">
    <source>
        <dbReference type="ARBA" id="ARBA00022475"/>
    </source>
</evidence>
<dbReference type="InterPro" id="IPR003838">
    <property type="entry name" value="ABC3_permease_C"/>
</dbReference>
<feature type="domain" description="MacB-like periplasmic core" evidence="10">
    <location>
        <begin position="16"/>
        <end position="227"/>
    </location>
</feature>
<gene>
    <name evidence="11" type="ordered locus">Plabr_2302</name>
</gene>
<keyword evidence="12" id="KW-1185">Reference proteome</keyword>
<evidence type="ECO:0000313" key="11">
    <source>
        <dbReference type="EMBL" id="ADY59904.1"/>
    </source>
</evidence>
<dbReference type="OrthoDB" id="9775474at2"/>
<accession>F0SLX9</accession>
<feature type="transmembrane region" description="Helical" evidence="8">
    <location>
        <begin position="383"/>
        <end position="408"/>
    </location>
</feature>
<dbReference type="KEGG" id="pbs:Plabr_2302"/>
<comment type="subcellular location">
    <subcellularLocation>
        <location evidence="1">Cell membrane</location>
        <topology evidence="1">Multi-pass membrane protein</topology>
    </subcellularLocation>
</comment>
<evidence type="ECO:0000256" key="8">
    <source>
        <dbReference type="SAM" id="Phobius"/>
    </source>
</evidence>
<organism evidence="11 12">
    <name type="scientific">Rubinisphaera brasiliensis (strain ATCC 49424 / DSM 5305 / JCM 21570 / IAM 15109 / NBRC 103401 / IFAM 1448)</name>
    <name type="common">Planctomyces brasiliensis</name>
    <dbReference type="NCBI Taxonomy" id="756272"/>
    <lineage>
        <taxon>Bacteria</taxon>
        <taxon>Pseudomonadati</taxon>
        <taxon>Planctomycetota</taxon>
        <taxon>Planctomycetia</taxon>
        <taxon>Planctomycetales</taxon>
        <taxon>Planctomycetaceae</taxon>
        <taxon>Rubinisphaera</taxon>
    </lineage>
</organism>
<feature type="transmembrane region" description="Helical" evidence="8">
    <location>
        <begin position="329"/>
        <end position="351"/>
    </location>
</feature>
<evidence type="ECO:0000259" key="10">
    <source>
        <dbReference type="Pfam" id="PF12704"/>
    </source>
</evidence>
<comment type="similarity">
    <text evidence="6">Belongs to the ABC-4 integral membrane protein family.</text>
</comment>
<sequence>MFRFALQNILSRPVRTALAVLGMTVAILGMVSLFSIAEGLDQVVGNTLNRVPGLVAMQRGAPIPLFSTLPEAWLDELEEIPGVRAVSPESWARANVIEGEVVISPPRLLCGTDIIRRNQLETGIYREDIVAGRYLNQDDIGTRNCVVSRQIAEEHDKQVGDTLEVNGYELTIVGLYYTGSLLLDVAIIIDDGPFREMARFDASTVSSFYIERDDTVTDEELLQRIKDRFRGRGPKAWQGTSMFAGSGGNPLSMLAESFDRALKSLANPETERGSADGKSTAANSQQSPAASKSTAAANSETTVADDPMEVRLATDWAGRVDKFAEDLDLALWLLTSLGIFIAVVSIVNTMLMSVSERVSEFGVLRANGWSRSHLMQLVAWESFLLGITGGIFGCLLGWCLTLAVNSAFPQRFSLYASPSLLAFALFFSAILGAGSGLYPAWWAARLKPMDAIRRN</sequence>
<dbReference type="Pfam" id="PF02687">
    <property type="entry name" value="FtsX"/>
    <property type="match status" value="1"/>
</dbReference>
<dbReference type="Proteomes" id="UP000006860">
    <property type="component" value="Chromosome"/>
</dbReference>
<dbReference type="InterPro" id="IPR050250">
    <property type="entry name" value="Macrolide_Exporter_MacB"/>
</dbReference>
<dbReference type="PANTHER" id="PTHR30572">
    <property type="entry name" value="MEMBRANE COMPONENT OF TRANSPORTER-RELATED"/>
    <property type="match status" value="1"/>
</dbReference>
<dbReference type="AlphaFoldDB" id="F0SLX9"/>
<feature type="domain" description="ABC3 transporter permease C-terminal" evidence="9">
    <location>
        <begin position="334"/>
        <end position="447"/>
    </location>
</feature>
<dbReference type="HOGENOM" id="CLU_000604_8_0_0"/>
<dbReference type="PANTHER" id="PTHR30572:SF4">
    <property type="entry name" value="ABC TRANSPORTER PERMEASE YTRF"/>
    <property type="match status" value="1"/>
</dbReference>
<keyword evidence="2" id="KW-1003">Cell membrane</keyword>
<feature type="region of interest" description="Disordered" evidence="7">
    <location>
        <begin position="267"/>
        <end position="302"/>
    </location>
</feature>
<evidence type="ECO:0000256" key="6">
    <source>
        <dbReference type="ARBA" id="ARBA00038076"/>
    </source>
</evidence>
<dbReference type="GO" id="GO:0005886">
    <property type="term" value="C:plasma membrane"/>
    <property type="evidence" value="ECO:0007669"/>
    <property type="project" value="UniProtKB-SubCell"/>
</dbReference>
<evidence type="ECO:0000256" key="3">
    <source>
        <dbReference type="ARBA" id="ARBA00022692"/>
    </source>
</evidence>
<reference evidence="12" key="1">
    <citation type="submission" date="2011-02" db="EMBL/GenBank/DDBJ databases">
        <title>The complete genome of Planctomyces brasiliensis DSM 5305.</title>
        <authorList>
            <person name="Lucas S."/>
            <person name="Copeland A."/>
            <person name="Lapidus A."/>
            <person name="Bruce D."/>
            <person name="Goodwin L."/>
            <person name="Pitluck S."/>
            <person name="Kyrpides N."/>
            <person name="Mavromatis K."/>
            <person name="Pagani I."/>
            <person name="Ivanova N."/>
            <person name="Ovchinnikova G."/>
            <person name="Lu M."/>
            <person name="Detter J.C."/>
            <person name="Han C."/>
            <person name="Land M."/>
            <person name="Hauser L."/>
            <person name="Markowitz V."/>
            <person name="Cheng J.-F."/>
            <person name="Hugenholtz P."/>
            <person name="Woyke T."/>
            <person name="Wu D."/>
            <person name="Tindall B."/>
            <person name="Pomrenke H.G."/>
            <person name="Brambilla E."/>
            <person name="Klenk H.-P."/>
            <person name="Eisen J.A."/>
        </authorList>
    </citation>
    <scope>NUCLEOTIDE SEQUENCE [LARGE SCALE GENOMIC DNA]</scope>
    <source>
        <strain evidence="12">ATCC 49424 / DSM 5305 / JCM 21570 / NBRC 103401 / IFAM 1448</strain>
    </source>
</reference>
<dbReference type="InterPro" id="IPR025857">
    <property type="entry name" value="MacB_PCD"/>
</dbReference>
<keyword evidence="3 8" id="KW-0812">Transmembrane</keyword>
<evidence type="ECO:0000256" key="1">
    <source>
        <dbReference type="ARBA" id="ARBA00004651"/>
    </source>
</evidence>
<dbReference type="Pfam" id="PF12704">
    <property type="entry name" value="MacB_PCD"/>
    <property type="match status" value="1"/>
</dbReference>
<dbReference type="GO" id="GO:0022857">
    <property type="term" value="F:transmembrane transporter activity"/>
    <property type="evidence" value="ECO:0007669"/>
    <property type="project" value="TreeGrafter"/>
</dbReference>
<dbReference type="EMBL" id="CP002546">
    <property type="protein sequence ID" value="ADY59904.1"/>
    <property type="molecule type" value="Genomic_DNA"/>
</dbReference>
<feature type="transmembrane region" description="Helical" evidence="8">
    <location>
        <begin position="420"/>
        <end position="444"/>
    </location>
</feature>
<protein>
    <recommendedName>
        <fullName evidence="13">ABC3 transporter permease protein domain-containing protein</fullName>
    </recommendedName>
</protein>
<evidence type="ECO:0000313" key="12">
    <source>
        <dbReference type="Proteomes" id="UP000006860"/>
    </source>
</evidence>
<proteinExistence type="inferred from homology"/>
<evidence type="ECO:0000259" key="9">
    <source>
        <dbReference type="Pfam" id="PF02687"/>
    </source>
</evidence>
<evidence type="ECO:0000256" key="4">
    <source>
        <dbReference type="ARBA" id="ARBA00022989"/>
    </source>
</evidence>
<name>F0SLX9_RUBBR</name>